<keyword evidence="1 6" id="KW-0808">Transferase</keyword>
<dbReference type="InterPro" id="IPR041633">
    <property type="entry name" value="Polbeta"/>
</dbReference>
<organism evidence="6">
    <name type="scientific">uncultured organism</name>
    <dbReference type="NCBI Taxonomy" id="155900"/>
    <lineage>
        <taxon>unclassified sequences</taxon>
        <taxon>environmental samples</taxon>
    </lineage>
</organism>
<evidence type="ECO:0000259" key="5">
    <source>
        <dbReference type="Pfam" id="PF18765"/>
    </source>
</evidence>
<dbReference type="GO" id="GO:0009012">
    <property type="term" value="F:aminoglycoside 3''-adenylyltransferase activity"/>
    <property type="evidence" value="ECO:0007669"/>
    <property type="project" value="UniProtKB-EC"/>
</dbReference>
<feature type="domain" description="Adenylyltransferase AadA C-terminal" evidence="4">
    <location>
        <begin position="155"/>
        <end position="254"/>
    </location>
</feature>
<protein>
    <submittedName>
        <fullName evidence="6">Adenyl transferase</fullName>
        <ecNumber evidence="6">2.7.7.47</ecNumber>
    </submittedName>
</protein>
<feature type="domain" description="Polymerase beta nucleotidyltransferase" evidence="5">
    <location>
        <begin position="24"/>
        <end position="96"/>
    </location>
</feature>
<dbReference type="AlphaFoldDB" id="I0AXX7"/>
<evidence type="ECO:0000313" key="6">
    <source>
        <dbReference type="EMBL" id="AFH53889.1"/>
    </source>
</evidence>
<dbReference type="NCBIfam" id="NF010309">
    <property type="entry name" value="PRK13746.1"/>
    <property type="match status" value="1"/>
</dbReference>
<dbReference type="Pfam" id="PF13427">
    <property type="entry name" value="AadA_C"/>
    <property type="match status" value="1"/>
</dbReference>
<dbReference type="GO" id="GO:0070566">
    <property type="term" value="F:adenylyltransferase activity"/>
    <property type="evidence" value="ECO:0007669"/>
    <property type="project" value="InterPro"/>
</dbReference>
<dbReference type="InterPro" id="IPR025184">
    <property type="entry name" value="AadA_C"/>
</dbReference>
<keyword evidence="6" id="KW-0548">Nucleotidyltransferase</keyword>
<evidence type="ECO:0000256" key="3">
    <source>
        <dbReference type="ARBA" id="ARBA00047831"/>
    </source>
</evidence>
<name>I0AXX7_9ZZZZ</name>
<dbReference type="CDD" id="cd05403">
    <property type="entry name" value="NT_KNTase_like"/>
    <property type="match status" value="1"/>
</dbReference>
<dbReference type="InterPro" id="IPR024172">
    <property type="entry name" value="AadA/Aad9"/>
</dbReference>
<dbReference type="InterPro" id="IPR043519">
    <property type="entry name" value="NT_sf"/>
</dbReference>
<dbReference type="SUPFAM" id="SSF81301">
    <property type="entry name" value="Nucleotidyltransferase"/>
    <property type="match status" value="1"/>
</dbReference>
<dbReference type="Pfam" id="PF18765">
    <property type="entry name" value="Polbeta"/>
    <property type="match status" value="1"/>
</dbReference>
<dbReference type="EMBL" id="JN625765">
    <property type="protein sequence ID" value="AFH53889.1"/>
    <property type="molecule type" value="Genomic_DNA"/>
</dbReference>
<evidence type="ECO:0000256" key="1">
    <source>
        <dbReference type="ARBA" id="ARBA00022679"/>
    </source>
</evidence>
<reference evidence="6" key="1">
    <citation type="journal article" date="2012" name="Appl. Environ. Microbiol.">
        <title>Functional cloning and characterization of antibiotic resistance genes from the chicken gut microbiome.</title>
        <authorList>
            <person name="Zhou W."/>
            <person name="Wang Y."/>
            <person name="Lin J."/>
        </authorList>
    </citation>
    <scope>NUCLEOTIDE SEQUENCE</scope>
</reference>
<sequence>MMNSYEVTKKLLPVQVSAVTALLQKILQKQLIGVYLYGSAVLGGLKHESDLDILVVIKEYLSEAHRLTLTKRLLELSGEIGDKNNRPLEVTIVSEHILTLTEKIPECEYMYGEWLRADIESGKIPQRYVEPDVILLLFQARSSSIVLYGVPAENLLPEIGFEKINKAILHSLPALMKTINGDERNVLLTLARMWYSLSSQKICPKDIAAYWAAENVPEELAYLLIMAAEGYTGKIKDCWEDKTEELNKLTDFLQQKIKGFA</sequence>
<dbReference type="PIRSF" id="PIRSF000819">
    <property type="entry name" value="Streptomycin_3-adenylyltransf"/>
    <property type="match status" value="1"/>
</dbReference>
<evidence type="ECO:0000259" key="4">
    <source>
        <dbReference type="Pfam" id="PF13427"/>
    </source>
</evidence>
<proteinExistence type="predicted"/>
<dbReference type="EC" id="2.7.7.47" evidence="6"/>
<comment type="catalytic activity">
    <reaction evidence="3">
        <text>spectinomycin + ATP = 9-O-adenylylspectinomycin + diphosphate</text>
        <dbReference type="Rhea" id="RHEA:63228"/>
        <dbReference type="ChEBI" id="CHEBI:30616"/>
        <dbReference type="ChEBI" id="CHEBI:33019"/>
        <dbReference type="ChEBI" id="CHEBI:146260"/>
        <dbReference type="ChEBI" id="CHEBI:146261"/>
    </reaction>
</comment>
<dbReference type="Gene3D" id="3.30.460.10">
    <property type="entry name" value="Beta Polymerase, domain 2"/>
    <property type="match status" value="1"/>
</dbReference>
<dbReference type="GO" id="GO:0046677">
    <property type="term" value="P:response to antibiotic"/>
    <property type="evidence" value="ECO:0007669"/>
    <property type="project" value="UniProtKB-KW"/>
</dbReference>
<evidence type="ECO:0000256" key="2">
    <source>
        <dbReference type="ARBA" id="ARBA00023251"/>
    </source>
</evidence>
<keyword evidence="2" id="KW-0046">Antibiotic resistance</keyword>
<accession>I0AXX7</accession>